<dbReference type="RefSeq" id="WP_109894566.1">
    <property type="nucleotide sequence ID" value="NZ_CP029550.1"/>
</dbReference>
<sequence length="232" mass="24873">MPGPPFRSPRSEDLLAEACARLSLFEDLPDDTIHRLSACGFGRGFLSPSLRARLRKAGFRDLGDLAQSSPDAITKVRKFGPIRVEAVRSFLLEEIARSLPGAREHHGPRATRDRRLARLREVPVARLPLAKDAIVALGLEGGTGADLAGRPRLALLRTGVVTSADLDRLVATLADCLGEGRAVPGPAAPASVESPAAEAERARAHRAALLAERDREWEEAAPARGRRRAGSP</sequence>
<organism evidence="2 3">
    <name type="scientific">Methylobacterium durans</name>
    <dbReference type="NCBI Taxonomy" id="2202825"/>
    <lineage>
        <taxon>Bacteria</taxon>
        <taxon>Pseudomonadati</taxon>
        <taxon>Pseudomonadota</taxon>
        <taxon>Alphaproteobacteria</taxon>
        <taxon>Hyphomicrobiales</taxon>
        <taxon>Methylobacteriaceae</taxon>
        <taxon>Methylobacterium</taxon>
    </lineage>
</organism>
<protein>
    <submittedName>
        <fullName evidence="2">Uncharacterized protein</fullName>
    </submittedName>
</protein>
<accession>A0A2U8WBW2</accession>
<evidence type="ECO:0000313" key="2">
    <source>
        <dbReference type="EMBL" id="AWN43607.1"/>
    </source>
</evidence>
<proteinExistence type="predicted"/>
<name>A0A2U8WBW2_9HYPH</name>
<gene>
    <name evidence="2" type="ORF">DK389_27745</name>
</gene>
<feature type="region of interest" description="Disordered" evidence="1">
    <location>
        <begin position="184"/>
        <end position="232"/>
    </location>
</feature>
<dbReference type="Proteomes" id="UP000245926">
    <property type="component" value="Chromosome"/>
</dbReference>
<evidence type="ECO:0000313" key="3">
    <source>
        <dbReference type="Proteomes" id="UP000245926"/>
    </source>
</evidence>
<dbReference type="Gene3D" id="1.10.150.20">
    <property type="entry name" value="5' to 3' exonuclease, C-terminal subdomain"/>
    <property type="match status" value="1"/>
</dbReference>
<dbReference type="AlphaFoldDB" id="A0A2U8WBW2"/>
<feature type="compositionally biased region" description="Low complexity" evidence="1">
    <location>
        <begin position="184"/>
        <end position="197"/>
    </location>
</feature>
<reference evidence="3" key="1">
    <citation type="submission" date="2018-05" db="EMBL/GenBank/DDBJ databases">
        <title>Complete Genome Sequence of Methylobacterium sp. 17SD2-17.</title>
        <authorList>
            <person name="Srinivasan S."/>
        </authorList>
    </citation>
    <scope>NUCLEOTIDE SEQUENCE [LARGE SCALE GENOMIC DNA]</scope>
    <source>
        <strain evidence="3">17SD2-17</strain>
    </source>
</reference>
<keyword evidence="3" id="KW-1185">Reference proteome</keyword>
<evidence type="ECO:0000256" key="1">
    <source>
        <dbReference type="SAM" id="MobiDB-lite"/>
    </source>
</evidence>
<dbReference type="EMBL" id="CP029550">
    <property type="protein sequence ID" value="AWN43607.1"/>
    <property type="molecule type" value="Genomic_DNA"/>
</dbReference>
<dbReference type="OrthoDB" id="7987853at2"/>
<dbReference type="KEGG" id="mets:DK389_27745"/>